<reference evidence="1" key="1">
    <citation type="submission" date="2015-11" db="EMBL/GenBank/DDBJ databases">
        <title>De novo transcriptome assembly of four potential Pierce s Disease insect vectors from Arizona vineyards.</title>
        <authorList>
            <person name="Tassone E.E."/>
        </authorList>
    </citation>
    <scope>NUCLEOTIDE SEQUENCE</scope>
</reference>
<name>A0A1B6M2C8_9HEMI</name>
<organism evidence="1">
    <name type="scientific">Graphocephala atropunctata</name>
    <dbReference type="NCBI Taxonomy" id="36148"/>
    <lineage>
        <taxon>Eukaryota</taxon>
        <taxon>Metazoa</taxon>
        <taxon>Ecdysozoa</taxon>
        <taxon>Arthropoda</taxon>
        <taxon>Hexapoda</taxon>
        <taxon>Insecta</taxon>
        <taxon>Pterygota</taxon>
        <taxon>Neoptera</taxon>
        <taxon>Paraneoptera</taxon>
        <taxon>Hemiptera</taxon>
        <taxon>Auchenorrhyncha</taxon>
        <taxon>Membracoidea</taxon>
        <taxon>Cicadellidae</taxon>
        <taxon>Cicadellinae</taxon>
        <taxon>Cicadellini</taxon>
        <taxon>Graphocephala</taxon>
    </lineage>
</organism>
<protein>
    <submittedName>
        <fullName evidence="1">Uncharacterized protein</fullName>
    </submittedName>
</protein>
<dbReference type="AlphaFoldDB" id="A0A1B6M2C8"/>
<accession>A0A1B6M2C8</accession>
<proteinExistence type="predicted"/>
<gene>
    <name evidence="1" type="ORF">g.12508</name>
</gene>
<dbReference type="EMBL" id="GEBQ01009886">
    <property type="protein sequence ID" value="JAT30091.1"/>
    <property type="molecule type" value="Transcribed_RNA"/>
</dbReference>
<evidence type="ECO:0000313" key="1">
    <source>
        <dbReference type="EMBL" id="JAT30091.1"/>
    </source>
</evidence>
<sequence length="100" mass="11515">MTSHLDLKMKGLAKVTSSKVYLGTKHHVTMQLLIIRPPHWQRFCMILNQDNLRVYVKQQLACLLLELWVDILSSSLPNMPAAVSDSVWIFIPNFPQMNPL</sequence>